<dbReference type="InterPro" id="IPR044974">
    <property type="entry name" value="Disease_R_plants"/>
</dbReference>
<dbReference type="Pfam" id="PF01582">
    <property type="entry name" value="TIR"/>
    <property type="match status" value="1"/>
</dbReference>
<dbReference type="PANTHER" id="PTHR11017:SF252">
    <property type="entry name" value="RESISTANCE PROTEIN (TIR-NBS-LRR CLASS), PUTATIVE-RELATED"/>
    <property type="match status" value="1"/>
</dbReference>
<dbReference type="GO" id="GO:0043531">
    <property type="term" value="F:ADP binding"/>
    <property type="evidence" value="ECO:0007669"/>
    <property type="project" value="InterPro"/>
</dbReference>
<organism evidence="3 4">
    <name type="scientific">Arachis duranensis</name>
    <name type="common">Wild peanut</name>
    <dbReference type="NCBI Taxonomy" id="130453"/>
    <lineage>
        <taxon>Eukaryota</taxon>
        <taxon>Viridiplantae</taxon>
        <taxon>Streptophyta</taxon>
        <taxon>Embryophyta</taxon>
        <taxon>Tracheophyta</taxon>
        <taxon>Spermatophyta</taxon>
        <taxon>Magnoliopsida</taxon>
        <taxon>eudicotyledons</taxon>
        <taxon>Gunneridae</taxon>
        <taxon>Pentapetalae</taxon>
        <taxon>rosids</taxon>
        <taxon>fabids</taxon>
        <taxon>Fabales</taxon>
        <taxon>Fabaceae</taxon>
        <taxon>Papilionoideae</taxon>
        <taxon>50 kb inversion clade</taxon>
        <taxon>dalbergioids sensu lato</taxon>
        <taxon>Dalbergieae</taxon>
        <taxon>Pterocarpus clade</taxon>
        <taxon>Arachis</taxon>
    </lineage>
</organism>
<dbReference type="InterPro" id="IPR035897">
    <property type="entry name" value="Toll_tir_struct_dom_sf"/>
</dbReference>
<sequence length="470" mass="53939">MSILILCDEYPTSKWCLDELVKIMECSHNGTKRPVLPVYYYVTKSDVRYQLNEYAKAMTDHQNKGRYNHKLKAWRSALSEVGKSYGQRCNQNTPWGMALDNIVEEVTKRLPPMPLCIDRPLGCDSELEEAKSLLQIDSRATCLMLGIHGDGELSKFVAELYNKIRPHFVTASFLSNISEKTNESGGGLEHLQETLLSEMGEEIKTKIGSTFKGSSEIKQRLGQKRVLLVLDDVDNIQLKSLAGGIDWFGPGSRIIITTRYEDVLDEHVLNNGIEVKKYCYDEGEFDGNKGSYSMMEENIVGLQKDFDEVINQLKEEDSPRNVVSIVGMGALGKTTLARKIYNSKEVRKLFPCRAWTTISKEYMEKEVFRNLLNSLTLQKSKYKNSSEEELKEKVRKCLNGKKYLVVLDDVWETEAWDKLKDYLPDNKNGSMILITTRKNHVAYYARSKDPHHQQNFLDKDQSWEMFCNKV</sequence>
<proteinExistence type="predicted"/>
<evidence type="ECO:0000313" key="4">
    <source>
        <dbReference type="RefSeq" id="XP_015962217.2"/>
    </source>
</evidence>
<dbReference type="GO" id="GO:0006952">
    <property type="term" value="P:defense response"/>
    <property type="evidence" value="ECO:0007669"/>
    <property type="project" value="UniProtKB-KW"/>
</dbReference>
<dbReference type="SUPFAM" id="SSF52200">
    <property type="entry name" value="Toll/Interleukin receptor TIR domain"/>
    <property type="match status" value="1"/>
</dbReference>
<accession>A0A6P4D6R0</accession>
<keyword evidence="1" id="KW-0611">Plant defense</keyword>
<dbReference type="Gene3D" id="3.40.50.10140">
    <property type="entry name" value="Toll/interleukin-1 receptor homology (TIR) domain"/>
    <property type="match status" value="1"/>
</dbReference>
<evidence type="ECO:0000313" key="3">
    <source>
        <dbReference type="Proteomes" id="UP000515211"/>
    </source>
</evidence>
<dbReference type="Pfam" id="PF00931">
    <property type="entry name" value="NB-ARC"/>
    <property type="match status" value="2"/>
</dbReference>
<reference evidence="4" key="2">
    <citation type="submission" date="2025-08" db="UniProtKB">
        <authorList>
            <consortium name="RefSeq"/>
        </authorList>
    </citation>
    <scope>IDENTIFICATION</scope>
    <source>
        <tissue evidence="4">Whole plant</tissue>
    </source>
</reference>
<dbReference type="AlphaFoldDB" id="A0A6P4D6R0"/>
<dbReference type="InterPro" id="IPR002182">
    <property type="entry name" value="NB-ARC"/>
</dbReference>
<dbReference type="FunFam" id="3.40.50.300:FF:001091">
    <property type="entry name" value="Probable disease resistance protein At1g61300"/>
    <property type="match status" value="1"/>
</dbReference>
<gene>
    <name evidence="4" type="primary">LOC107486175</name>
</gene>
<name>A0A6P4D6R0_ARADU</name>
<dbReference type="PANTHER" id="PTHR11017">
    <property type="entry name" value="LEUCINE-RICH REPEAT-CONTAINING PROTEIN"/>
    <property type="match status" value="1"/>
</dbReference>
<protein>
    <submittedName>
        <fullName evidence="4">TMV resistance protein N-like</fullName>
    </submittedName>
</protein>
<dbReference type="PROSITE" id="PS50104">
    <property type="entry name" value="TIR"/>
    <property type="match status" value="1"/>
</dbReference>
<dbReference type="SUPFAM" id="SSF52540">
    <property type="entry name" value="P-loop containing nucleoside triphosphate hydrolases"/>
    <property type="match status" value="2"/>
</dbReference>
<dbReference type="GeneID" id="107486175"/>
<keyword evidence="3" id="KW-1185">Reference proteome</keyword>
<dbReference type="InterPro" id="IPR000157">
    <property type="entry name" value="TIR_dom"/>
</dbReference>
<dbReference type="InterPro" id="IPR027417">
    <property type="entry name" value="P-loop_NTPase"/>
</dbReference>
<dbReference type="PRINTS" id="PR00364">
    <property type="entry name" value="DISEASERSIST"/>
</dbReference>
<dbReference type="RefSeq" id="XP_015962217.2">
    <property type="nucleotide sequence ID" value="XM_016106731.2"/>
</dbReference>
<dbReference type="Proteomes" id="UP000515211">
    <property type="component" value="Chromosome 4"/>
</dbReference>
<feature type="domain" description="TIR" evidence="2">
    <location>
        <begin position="1"/>
        <end position="110"/>
    </location>
</feature>
<reference evidence="3" key="1">
    <citation type="journal article" date="2016" name="Nat. Genet.">
        <title>The genome sequences of Arachis duranensis and Arachis ipaensis, the diploid ancestors of cultivated peanut.</title>
        <authorList>
            <person name="Bertioli D.J."/>
            <person name="Cannon S.B."/>
            <person name="Froenicke L."/>
            <person name="Huang G."/>
            <person name="Farmer A.D."/>
            <person name="Cannon E.K."/>
            <person name="Liu X."/>
            <person name="Gao D."/>
            <person name="Clevenger J."/>
            <person name="Dash S."/>
            <person name="Ren L."/>
            <person name="Moretzsohn M.C."/>
            <person name="Shirasawa K."/>
            <person name="Huang W."/>
            <person name="Vidigal B."/>
            <person name="Abernathy B."/>
            <person name="Chu Y."/>
            <person name="Niederhuth C.E."/>
            <person name="Umale P."/>
            <person name="Araujo A.C."/>
            <person name="Kozik A."/>
            <person name="Kim K.D."/>
            <person name="Burow M.D."/>
            <person name="Varshney R.K."/>
            <person name="Wang X."/>
            <person name="Zhang X."/>
            <person name="Barkley N."/>
            <person name="Guimaraes P.M."/>
            <person name="Isobe S."/>
            <person name="Guo B."/>
            <person name="Liao B."/>
            <person name="Stalker H.T."/>
            <person name="Schmitz R.J."/>
            <person name="Scheffler B.E."/>
            <person name="Leal-Bertioli S.C."/>
            <person name="Xun X."/>
            <person name="Jackson S.A."/>
            <person name="Michelmore R."/>
            <person name="Ozias-Akins P."/>
        </authorList>
    </citation>
    <scope>NUCLEOTIDE SEQUENCE [LARGE SCALE GENOMIC DNA]</scope>
    <source>
        <strain evidence="3">cv. V14167</strain>
    </source>
</reference>
<dbReference type="Gene3D" id="3.40.50.300">
    <property type="entry name" value="P-loop containing nucleotide triphosphate hydrolases"/>
    <property type="match status" value="2"/>
</dbReference>
<dbReference type="KEGG" id="adu:107486175"/>
<evidence type="ECO:0000259" key="2">
    <source>
        <dbReference type="PROSITE" id="PS50104"/>
    </source>
</evidence>
<dbReference type="GO" id="GO:0007165">
    <property type="term" value="P:signal transduction"/>
    <property type="evidence" value="ECO:0007669"/>
    <property type="project" value="InterPro"/>
</dbReference>
<evidence type="ECO:0000256" key="1">
    <source>
        <dbReference type="ARBA" id="ARBA00022821"/>
    </source>
</evidence>